<dbReference type="PANTHER" id="PTHR30537">
    <property type="entry name" value="HTH-TYPE TRANSCRIPTIONAL REGULATOR"/>
    <property type="match status" value="1"/>
</dbReference>
<dbReference type="SUPFAM" id="SSF53850">
    <property type="entry name" value="Periplasmic binding protein-like II"/>
    <property type="match status" value="1"/>
</dbReference>
<dbReference type="SUPFAM" id="SSF46785">
    <property type="entry name" value="Winged helix' DNA-binding domain"/>
    <property type="match status" value="1"/>
</dbReference>
<dbReference type="PANTHER" id="PTHR30537:SF74">
    <property type="entry name" value="HTH-TYPE TRANSCRIPTIONAL REGULATOR TRPI"/>
    <property type="match status" value="1"/>
</dbReference>
<evidence type="ECO:0000256" key="4">
    <source>
        <dbReference type="ARBA" id="ARBA00023163"/>
    </source>
</evidence>
<accession>A0A7X0ECK4</accession>
<reference evidence="6 7" key="1">
    <citation type="submission" date="2020-08" db="EMBL/GenBank/DDBJ databases">
        <title>Genomic Encyclopedia of Type Strains, Phase IV (KMG-IV): sequencing the most valuable type-strain genomes for metagenomic binning, comparative biology and taxonomic classification.</title>
        <authorList>
            <person name="Goeker M."/>
        </authorList>
    </citation>
    <scope>NUCLEOTIDE SEQUENCE [LARGE SCALE GENOMIC DNA]</scope>
    <source>
        <strain evidence="6 7">DSM 22198</strain>
    </source>
</reference>
<gene>
    <name evidence="6" type="ORF">FHS74_002392</name>
</gene>
<dbReference type="PRINTS" id="PR00039">
    <property type="entry name" value="HTHLYSR"/>
</dbReference>
<dbReference type="EMBL" id="JACIIZ010000006">
    <property type="protein sequence ID" value="MBB6251832.1"/>
    <property type="molecule type" value="Genomic_DNA"/>
</dbReference>
<evidence type="ECO:0000256" key="3">
    <source>
        <dbReference type="ARBA" id="ARBA00023125"/>
    </source>
</evidence>
<evidence type="ECO:0000313" key="7">
    <source>
        <dbReference type="Proteomes" id="UP000539175"/>
    </source>
</evidence>
<comment type="similarity">
    <text evidence="1">Belongs to the LysR transcriptional regulatory family.</text>
</comment>
<dbReference type="Gene3D" id="3.40.190.10">
    <property type="entry name" value="Periplasmic binding protein-like II"/>
    <property type="match status" value="2"/>
</dbReference>
<dbReference type="FunFam" id="1.10.10.10:FF:000038">
    <property type="entry name" value="Glycine cleavage system transcriptional activator"/>
    <property type="match status" value="1"/>
</dbReference>
<comment type="caution">
    <text evidence="6">The sequence shown here is derived from an EMBL/GenBank/DDBJ whole genome shotgun (WGS) entry which is preliminary data.</text>
</comment>
<dbReference type="Proteomes" id="UP000539175">
    <property type="component" value="Unassembled WGS sequence"/>
</dbReference>
<evidence type="ECO:0000256" key="1">
    <source>
        <dbReference type="ARBA" id="ARBA00009437"/>
    </source>
</evidence>
<dbReference type="GO" id="GO:0003700">
    <property type="term" value="F:DNA-binding transcription factor activity"/>
    <property type="evidence" value="ECO:0007669"/>
    <property type="project" value="InterPro"/>
</dbReference>
<keyword evidence="7" id="KW-1185">Reference proteome</keyword>
<dbReference type="InterPro" id="IPR036390">
    <property type="entry name" value="WH_DNA-bd_sf"/>
</dbReference>
<dbReference type="Pfam" id="PF00126">
    <property type="entry name" value="HTH_1"/>
    <property type="match status" value="1"/>
</dbReference>
<dbReference type="InterPro" id="IPR005119">
    <property type="entry name" value="LysR_subst-bd"/>
</dbReference>
<evidence type="ECO:0000259" key="5">
    <source>
        <dbReference type="PROSITE" id="PS50931"/>
    </source>
</evidence>
<dbReference type="GO" id="GO:0006351">
    <property type="term" value="P:DNA-templated transcription"/>
    <property type="evidence" value="ECO:0007669"/>
    <property type="project" value="TreeGrafter"/>
</dbReference>
<dbReference type="InterPro" id="IPR036388">
    <property type="entry name" value="WH-like_DNA-bd_sf"/>
</dbReference>
<dbReference type="RefSeq" id="WP_211106246.1">
    <property type="nucleotide sequence ID" value="NZ_JACIIZ010000006.1"/>
</dbReference>
<keyword evidence="2" id="KW-0805">Transcription regulation</keyword>
<keyword evidence="4" id="KW-0804">Transcription</keyword>
<dbReference type="AlphaFoldDB" id="A0A7X0ECK4"/>
<dbReference type="PROSITE" id="PS50931">
    <property type="entry name" value="HTH_LYSR"/>
    <property type="match status" value="1"/>
</dbReference>
<keyword evidence="3" id="KW-0238">DNA-binding</keyword>
<protein>
    <submittedName>
        <fullName evidence="6">LysR family glycine cleavage system transcriptional activator</fullName>
    </submittedName>
</protein>
<dbReference type="InterPro" id="IPR000847">
    <property type="entry name" value="LysR_HTH_N"/>
</dbReference>
<evidence type="ECO:0000256" key="2">
    <source>
        <dbReference type="ARBA" id="ARBA00023015"/>
    </source>
</evidence>
<organism evidence="6 7">
    <name type="scientific">Nitrospirillum iridis</name>
    <dbReference type="NCBI Taxonomy" id="765888"/>
    <lineage>
        <taxon>Bacteria</taxon>
        <taxon>Pseudomonadati</taxon>
        <taxon>Pseudomonadota</taxon>
        <taxon>Alphaproteobacteria</taxon>
        <taxon>Rhodospirillales</taxon>
        <taxon>Azospirillaceae</taxon>
        <taxon>Nitrospirillum</taxon>
    </lineage>
</organism>
<dbReference type="GO" id="GO:0043565">
    <property type="term" value="F:sequence-specific DNA binding"/>
    <property type="evidence" value="ECO:0007669"/>
    <property type="project" value="TreeGrafter"/>
</dbReference>
<feature type="domain" description="HTH lysR-type" evidence="5">
    <location>
        <begin position="11"/>
        <end position="68"/>
    </location>
</feature>
<dbReference type="Pfam" id="PF03466">
    <property type="entry name" value="LysR_substrate"/>
    <property type="match status" value="1"/>
</dbReference>
<proteinExistence type="inferred from homology"/>
<sequence length="309" mass="33329">MAFMRLSATLPPLPALRAFEAAGRLLSFRQAGEELLITQSAVSHHIRQLEDSLGVALFIRHARGVTLTTAGARYLAVVCQAFDLIAGATRDVRGQAARRALKVSMVPSFAANWLAPRLARFAAAHPDIDLTLDPTLDRVDVAGGAADIGIRYGPGPQPGDGLVGRLLHMDRLAPVASPDLLRRGPPLRVPADLLAHPLLFTLRPFEWDAWAVAAQLDLRGARTLQLTDYNIVLQAAVDGQGVAMGRALLIEDRIRAGLLVRLFPGILVETPRVAHWLVWAEARTCTPAMTAFMDWITAEVAAPLVAPPV</sequence>
<dbReference type="Gene3D" id="1.10.10.10">
    <property type="entry name" value="Winged helix-like DNA-binding domain superfamily/Winged helix DNA-binding domain"/>
    <property type="match status" value="1"/>
</dbReference>
<name>A0A7X0ECK4_9PROT</name>
<dbReference type="InterPro" id="IPR058163">
    <property type="entry name" value="LysR-type_TF_proteobact-type"/>
</dbReference>
<evidence type="ECO:0000313" key="6">
    <source>
        <dbReference type="EMBL" id="MBB6251832.1"/>
    </source>
</evidence>
<dbReference type="CDD" id="cd08432">
    <property type="entry name" value="PBP2_GcdR_TrpI_HvrB_AmpR_like"/>
    <property type="match status" value="1"/>
</dbReference>